<name>A0A0G3EP26_9BURK</name>
<protein>
    <submittedName>
        <fullName evidence="1">Cupin</fullName>
    </submittedName>
</protein>
<dbReference type="InterPro" id="IPR011051">
    <property type="entry name" value="RmlC_Cupin_sf"/>
</dbReference>
<organism evidence="1 2">
    <name type="scientific">Pandoraea thiooxydans</name>
    <dbReference type="NCBI Taxonomy" id="445709"/>
    <lineage>
        <taxon>Bacteria</taxon>
        <taxon>Pseudomonadati</taxon>
        <taxon>Pseudomonadota</taxon>
        <taxon>Betaproteobacteria</taxon>
        <taxon>Burkholderiales</taxon>
        <taxon>Burkholderiaceae</taxon>
        <taxon>Pandoraea</taxon>
    </lineage>
</organism>
<dbReference type="KEGG" id="ptx:ABW99_05560"/>
<accession>A0A0G3EP26</accession>
<evidence type="ECO:0000313" key="1">
    <source>
        <dbReference type="EMBL" id="AKJ67769.1"/>
    </source>
</evidence>
<dbReference type="PATRIC" id="fig|445709.3.peg.1198"/>
<dbReference type="AlphaFoldDB" id="A0A0G3EP26"/>
<reference evidence="2" key="1">
    <citation type="submission" date="2015-06" db="EMBL/GenBank/DDBJ databases">
        <authorList>
            <person name="Lim Y.L."/>
            <person name="Ee R."/>
            <person name="Yong D."/>
            <person name="How K.Y."/>
            <person name="Yin W.F."/>
            <person name="Chan K.G."/>
        </authorList>
    </citation>
    <scope>NUCLEOTIDE SEQUENCE [LARGE SCALE GENOMIC DNA]</scope>
    <source>
        <strain evidence="2">DSM 25325</strain>
    </source>
</reference>
<sequence length="132" mass="14454">MSAYELTQHPLHLGLGATASVEPTFTGSMDWYSAYEARHAKDGIEGRLVSMHSFAESWTTWEMHPHGSEVVLCTGGRMTLHQEQPDGTTSSVTLRPGQYAVNQPGTWHTADVEGEATAVFITAGMGTRHRPR</sequence>
<gene>
    <name evidence="1" type="ORF">ABW99_05560</name>
</gene>
<dbReference type="Gene3D" id="2.60.120.10">
    <property type="entry name" value="Jelly Rolls"/>
    <property type="match status" value="1"/>
</dbReference>
<dbReference type="Proteomes" id="UP000036700">
    <property type="component" value="Chromosome"/>
</dbReference>
<proteinExistence type="predicted"/>
<dbReference type="EMBL" id="CP011568">
    <property type="protein sequence ID" value="AKJ67769.1"/>
    <property type="molecule type" value="Genomic_DNA"/>
</dbReference>
<dbReference type="SUPFAM" id="SSF51182">
    <property type="entry name" value="RmlC-like cupins"/>
    <property type="match status" value="1"/>
</dbReference>
<keyword evidence="2" id="KW-1185">Reference proteome</keyword>
<evidence type="ECO:0000313" key="2">
    <source>
        <dbReference type="Proteomes" id="UP000036700"/>
    </source>
</evidence>
<dbReference type="InterPro" id="IPR014710">
    <property type="entry name" value="RmlC-like_jellyroll"/>
</dbReference>